<dbReference type="GO" id="GO:0008080">
    <property type="term" value="F:N-acetyltransferase activity"/>
    <property type="evidence" value="ECO:0007669"/>
    <property type="project" value="UniProtKB-ARBA"/>
</dbReference>
<dbReference type="RefSeq" id="WP_115270758.1">
    <property type="nucleotide sequence ID" value="NZ_JBNPNB010000023.1"/>
</dbReference>
<protein>
    <submittedName>
        <fullName evidence="4">GNAT family acetyltransferase</fullName>
        <ecNumber evidence="4">2.3.1.-</ecNumber>
    </submittedName>
</protein>
<dbReference type="InterPro" id="IPR016181">
    <property type="entry name" value="Acyl_CoA_acyltransferase"/>
</dbReference>
<name>A0A380KDM1_9STRE</name>
<dbReference type="InterPro" id="IPR051635">
    <property type="entry name" value="SNAT-like"/>
</dbReference>
<dbReference type="PANTHER" id="PTHR10908:SF0">
    <property type="entry name" value="SEROTONIN N-ACETYLTRANSFERASE"/>
    <property type="match status" value="1"/>
</dbReference>
<gene>
    <name evidence="4" type="primary">ypeA</name>
    <name evidence="4" type="ORF">NCTC12224_02299</name>
</gene>
<dbReference type="PROSITE" id="PS51186">
    <property type="entry name" value="GNAT"/>
    <property type="match status" value="1"/>
</dbReference>
<sequence length="160" mass="17681">MMIRNVRPDDFETICQIERANFSASEAASSQAMRERIEHLADTFLVAEIEGEIAGYVVGAVTFDKYLDDALFEPVTKNSAQGGFIAVMSLSVSKDYKKQGIGTALLAALKDVAVARQAKGITLTCHEELIGYYEMNGFCDEGQSLSTHGQATWYNMLWYC</sequence>
<accession>A0A380KDM1</accession>
<keyword evidence="5" id="KW-1185">Reference proteome</keyword>
<feature type="domain" description="N-acetyltransferase" evidence="3">
    <location>
        <begin position="1"/>
        <end position="159"/>
    </location>
</feature>
<dbReference type="Proteomes" id="UP000254924">
    <property type="component" value="Unassembled WGS sequence"/>
</dbReference>
<organism evidence="4 5">
    <name type="scientific">Streptococcus hyointestinalis</name>
    <dbReference type="NCBI Taxonomy" id="1337"/>
    <lineage>
        <taxon>Bacteria</taxon>
        <taxon>Bacillati</taxon>
        <taxon>Bacillota</taxon>
        <taxon>Bacilli</taxon>
        <taxon>Lactobacillales</taxon>
        <taxon>Streptococcaceae</taxon>
        <taxon>Streptococcus</taxon>
    </lineage>
</organism>
<dbReference type="CDD" id="cd04301">
    <property type="entry name" value="NAT_SF"/>
    <property type="match status" value="1"/>
</dbReference>
<dbReference type="GeneID" id="78357537"/>
<evidence type="ECO:0000313" key="4">
    <source>
        <dbReference type="EMBL" id="SUN63212.1"/>
    </source>
</evidence>
<dbReference type="EC" id="2.3.1.-" evidence="4"/>
<evidence type="ECO:0000256" key="1">
    <source>
        <dbReference type="ARBA" id="ARBA00022679"/>
    </source>
</evidence>
<evidence type="ECO:0000313" key="5">
    <source>
        <dbReference type="Proteomes" id="UP000254924"/>
    </source>
</evidence>
<dbReference type="PANTHER" id="PTHR10908">
    <property type="entry name" value="SEROTONIN N-ACETYLTRANSFERASE"/>
    <property type="match status" value="1"/>
</dbReference>
<dbReference type="OrthoDB" id="9800962at2"/>
<dbReference type="InterPro" id="IPR000182">
    <property type="entry name" value="GNAT_dom"/>
</dbReference>
<keyword evidence="2 4" id="KW-0012">Acyltransferase</keyword>
<reference evidence="4 5" key="1">
    <citation type="submission" date="2018-06" db="EMBL/GenBank/DDBJ databases">
        <authorList>
            <consortium name="Pathogen Informatics"/>
            <person name="Doyle S."/>
        </authorList>
    </citation>
    <scope>NUCLEOTIDE SEQUENCE [LARGE SCALE GENOMIC DNA]</scope>
    <source>
        <strain evidence="4 5">NCTC12224</strain>
    </source>
</reference>
<dbReference type="EMBL" id="UHFN01000007">
    <property type="protein sequence ID" value="SUN63212.1"/>
    <property type="molecule type" value="Genomic_DNA"/>
</dbReference>
<evidence type="ECO:0000256" key="2">
    <source>
        <dbReference type="ARBA" id="ARBA00023315"/>
    </source>
</evidence>
<dbReference type="SUPFAM" id="SSF55729">
    <property type="entry name" value="Acyl-CoA N-acyltransferases (Nat)"/>
    <property type="match status" value="1"/>
</dbReference>
<dbReference type="Gene3D" id="3.40.630.30">
    <property type="match status" value="1"/>
</dbReference>
<dbReference type="AlphaFoldDB" id="A0A380KDM1"/>
<keyword evidence="1 4" id="KW-0808">Transferase</keyword>
<evidence type="ECO:0000259" key="3">
    <source>
        <dbReference type="PROSITE" id="PS51186"/>
    </source>
</evidence>
<proteinExistence type="predicted"/>
<dbReference type="Pfam" id="PF00583">
    <property type="entry name" value="Acetyltransf_1"/>
    <property type="match status" value="1"/>
</dbReference>